<dbReference type="Proteomes" id="UP000236290">
    <property type="component" value="Unassembled WGS sequence"/>
</dbReference>
<name>A0A2K0UD71_TRIHA</name>
<dbReference type="EMBL" id="MTYI01000051">
    <property type="protein sequence ID" value="PNP55713.1"/>
    <property type="molecule type" value="Genomic_DNA"/>
</dbReference>
<feature type="chain" id="PRO_5014330098" evidence="1">
    <location>
        <begin position="19"/>
        <end position="114"/>
    </location>
</feature>
<protein>
    <submittedName>
        <fullName evidence="2">Uncharacterized protein</fullName>
    </submittedName>
</protein>
<evidence type="ECO:0000256" key="1">
    <source>
        <dbReference type="SAM" id="SignalP"/>
    </source>
</evidence>
<sequence>MKFTTAIALAMTLVGANATPTEVHDRAAQACSCSHNNDAGRWGTDGTPATAISNLCQQGGGCATGNGGGHLCISGDFGQCGCAVNFANQQQSQHGDWFLWSGITCGGMSITMTA</sequence>
<gene>
    <name evidence="2" type="ORF">THARTR1_04089</name>
</gene>
<dbReference type="OrthoDB" id="5178825at2759"/>
<accession>A0A2K0UD71</accession>
<reference evidence="2 3" key="1">
    <citation type="submission" date="2017-02" db="EMBL/GenBank/DDBJ databases">
        <title>Genomes of Trichoderma spp. with biocontrol activity.</title>
        <authorList>
            <person name="Gardiner D."/>
            <person name="Kazan K."/>
            <person name="Vos C."/>
            <person name="Harvey P."/>
        </authorList>
    </citation>
    <scope>NUCLEOTIDE SEQUENCE [LARGE SCALE GENOMIC DNA]</scope>
    <source>
        <strain evidence="2 3">Tr1</strain>
    </source>
</reference>
<keyword evidence="1" id="KW-0732">Signal</keyword>
<organism evidence="2 3">
    <name type="scientific">Trichoderma harzianum</name>
    <name type="common">Hypocrea lixii</name>
    <dbReference type="NCBI Taxonomy" id="5544"/>
    <lineage>
        <taxon>Eukaryota</taxon>
        <taxon>Fungi</taxon>
        <taxon>Dikarya</taxon>
        <taxon>Ascomycota</taxon>
        <taxon>Pezizomycotina</taxon>
        <taxon>Sordariomycetes</taxon>
        <taxon>Hypocreomycetidae</taxon>
        <taxon>Hypocreales</taxon>
        <taxon>Hypocreaceae</taxon>
        <taxon>Trichoderma</taxon>
    </lineage>
</organism>
<evidence type="ECO:0000313" key="3">
    <source>
        <dbReference type="Proteomes" id="UP000236290"/>
    </source>
</evidence>
<proteinExistence type="predicted"/>
<feature type="signal peptide" evidence="1">
    <location>
        <begin position="1"/>
        <end position="18"/>
    </location>
</feature>
<dbReference type="AlphaFoldDB" id="A0A2K0UD71"/>
<evidence type="ECO:0000313" key="2">
    <source>
        <dbReference type="EMBL" id="PNP55713.1"/>
    </source>
</evidence>
<comment type="caution">
    <text evidence="2">The sequence shown here is derived from an EMBL/GenBank/DDBJ whole genome shotgun (WGS) entry which is preliminary data.</text>
</comment>